<dbReference type="Proteomes" id="UP000244093">
    <property type="component" value="Unassembled WGS sequence"/>
</dbReference>
<organism evidence="1 2">
    <name type="scientific">Zestosphaera tikiterensis</name>
    <dbReference type="NCBI Taxonomy" id="1973259"/>
    <lineage>
        <taxon>Archaea</taxon>
        <taxon>Thermoproteota</taxon>
        <taxon>Thermoprotei</taxon>
        <taxon>Desulfurococcales</taxon>
        <taxon>Desulfurococcaceae</taxon>
        <taxon>Zestosphaera</taxon>
    </lineage>
</organism>
<gene>
    <name evidence="1" type="ORF">B7O98_05620</name>
</gene>
<reference evidence="1 2" key="1">
    <citation type="journal article" date="2018" name="Syst. Appl. Microbiol.">
        <title>A new symbiotic nanoarchaeote (Candidatus Nanoclepta minutus) and its host (Zestosphaera tikiterensis gen. nov., sp. nov.) from a New Zealand hot spring.</title>
        <authorList>
            <person name="St John E."/>
            <person name="Liu Y."/>
            <person name="Podar M."/>
            <person name="Stott M.B."/>
            <person name="Meneghin J."/>
            <person name="Chen Z."/>
            <person name="Lagutin K."/>
            <person name="Mitchell K."/>
            <person name="Reysenbach A.L."/>
        </authorList>
    </citation>
    <scope>NUCLEOTIDE SEQUENCE [LARGE SCALE GENOMIC DNA]</scope>
    <source>
        <strain evidence="1">NZ3</strain>
    </source>
</reference>
<evidence type="ECO:0000313" key="1">
    <source>
        <dbReference type="EMBL" id="PUA32150.1"/>
    </source>
</evidence>
<comment type="caution">
    <text evidence="1">The sequence shown here is derived from an EMBL/GenBank/DDBJ whole genome shotgun (WGS) entry which is preliminary data.</text>
</comment>
<evidence type="ECO:0000313" key="2">
    <source>
        <dbReference type="Proteomes" id="UP000244093"/>
    </source>
</evidence>
<dbReference type="EMBL" id="NBVN01000004">
    <property type="protein sequence ID" value="PUA32150.1"/>
    <property type="molecule type" value="Genomic_DNA"/>
</dbReference>
<accession>A0A2R7Y3R9</accession>
<sequence>MTTTEKIDVLTLEGYAVNGFVTEFKLIDCFKSGKVRTAKIIATLNNNRYVETECLDYPRISRVYVLLEKYKDLREVFTSEEVMSGITYDLEQE</sequence>
<dbReference type="AlphaFoldDB" id="A0A2R7Y3R9"/>
<proteinExistence type="predicted"/>
<name>A0A2R7Y3R9_9CREN</name>
<protein>
    <submittedName>
        <fullName evidence="1">Uncharacterized protein</fullName>
    </submittedName>
</protein>